<dbReference type="EMBL" id="FOOI01000020">
    <property type="protein sequence ID" value="SFH51874.1"/>
    <property type="molecule type" value="Genomic_DNA"/>
</dbReference>
<evidence type="ECO:0000259" key="1">
    <source>
        <dbReference type="Pfam" id="PF01261"/>
    </source>
</evidence>
<name>A0A1I3AP99_9ACTN</name>
<organism evidence="2 3">
    <name type="scientific">Actinopolymorpha cephalotaxi</name>
    <dbReference type="NCBI Taxonomy" id="504797"/>
    <lineage>
        <taxon>Bacteria</taxon>
        <taxon>Bacillati</taxon>
        <taxon>Actinomycetota</taxon>
        <taxon>Actinomycetes</taxon>
        <taxon>Propionibacteriales</taxon>
        <taxon>Actinopolymorphaceae</taxon>
        <taxon>Actinopolymorpha</taxon>
    </lineage>
</organism>
<dbReference type="InterPro" id="IPR036237">
    <property type="entry name" value="Xyl_isomerase-like_sf"/>
</dbReference>
<dbReference type="Pfam" id="PF01261">
    <property type="entry name" value="AP_endonuc_2"/>
    <property type="match status" value="1"/>
</dbReference>
<evidence type="ECO:0000313" key="3">
    <source>
        <dbReference type="Proteomes" id="UP000199052"/>
    </source>
</evidence>
<dbReference type="Proteomes" id="UP000199052">
    <property type="component" value="Unassembled WGS sequence"/>
</dbReference>
<gene>
    <name evidence="2" type="ORF">SAMN05421678_1208</name>
</gene>
<proteinExistence type="predicted"/>
<sequence>MEAVKSVSSWSLHRTLGSYMSGDQADGGAGTFAKPGAGMALLDLPAELRRRGYDTVQLCHFHLPSRESGYLGELRSALESEGVTLDAVLVDDGDLTHPADADTHQAWIDGWLDVSTTLGARRARVIAGKQSPNPSRLEDSGRRLGKLAGDHPEIRVVTENWFALTAGADEVHAILDAADGQVGLLVDLGNWTGPDKYDQLAAVASRSETCHAKCRFDADGPDREDFTRSLQALRQADYSGPLALVYDGADDNEWDRLEEEHAIATGVFG</sequence>
<accession>A0A1I3AP99</accession>
<reference evidence="2 3" key="1">
    <citation type="submission" date="2016-10" db="EMBL/GenBank/DDBJ databases">
        <authorList>
            <person name="de Groot N.N."/>
        </authorList>
    </citation>
    <scope>NUCLEOTIDE SEQUENCE [LARGE SCALE GENOMIC DNA]</scope>
    <source>
        <strain evidence="2 3">CPCC 202808</strain>
    </source>
</reference>
<keyword evidence="2" id="KW-0413">Isomerase</keyword>
<dbReference type="PANTHER" id="PTHR12110">
    <property type="entry name" value="HYDROXYPYRUVATE ISOMERASE"/>
    <property type="match status" value="1"/>
</dbReference>
<dbReference type="STRING" id="504797.SAMN05421678_1208"/>
<dbReference type="SUPFAM" id="SSF51658">
    <property type="entry name" value="Xylose isomerase-like"/>
    <property type="match status" value="1"/>
</dbReference>
<dbReference type="PANTHER" id="PTHR12110:SF53">
    <property type="entry name" value="BLR5974 PROTEIN"/>
    <property type="match status" value="1"/>
</dbReference>
<dbReference type="InterPro" id="IPR013022">
    <property type="entry name" value="Xyl_isomerase-like_TIM-brl"/>
</dbReference>
<dbReference type="AlphaFoldDB" id="A0A1I3AP99"/>
<dbReference type="GO" id="GO:0016853">
    <property type="term" value="F:isomerase activity"/>
    <property type="evidence" value="ECO:0007669"/>
    <property type="project" value="UniProtKB-KW"/>
</dbReference>
<protein>
    <submittedName>
        <fullName evidence="2">Sugar phosphate isomerase/epimerase</fullName>
    </submittedName>
</protein>
<feature type="domain" description="Xylose isomerase-like TIM barrel" evidence="1">
    <location>
        <begin position="46"/>
        <end position="249"/>
    </location>
</feature>
<evidence type="ECO:0000313" key="2">
    <source>
        <dbReference type="EMBL" id="SFH51874.1"/>
    </source>
</evidence>
<dbReference type="Gene3D" id="3.20.20.150">
    <property type="entry name" value="Divalent-metal-dependent TIM barrel enzymes"/>
    <property type="match status" value="1"/>
</dbReference>
<dbReference type="InterPro" id="IPR050312">
    <property type="entry name" value="IolE/XylAMocC-like"/>
</dbReference>